<protein>
    <submittedName>
        <fullName evidence="5">Lysophospholipase</fullName>
    </submittedName>
</protein>
<sequence length="287" mass="30711">MQTIMKHLRLAGLLALATAHMPASAQDTPSPAPVAREFPRDITPSKIILVGDSTTAVIGGWGPSFCARHVTSFAACLNLARGGRSSRTYMQERSWELALHEAQVPGYGHVWVLIQFGHNDQPGKTRSTELAEEFPGYIRRYVEDTRRAGAIPVLVTPLTRRMFTNGQLVNDLEPWAEAVRRVAAETGALLVDLNAESSGAVQAMGEAAADRFAQLPPGSQATGQAPAATTEVNVVPTAIPRLSFDRTHLGTDGADYFAAMMARLLAGSVPDMRGLLVLQPDPAPPAP</sequence>
<dbReference type="Proteomes" id="UP000030988">
    <property type="component" value="Unassembled WGS sequence"/>
</dbReference>
<dbReference type="EMBL" id="JTDN01000002">
    <property type="protein sequence ID" value="KHL24778.1"/>
    <property type="molecule type" value="Genomic_DNA"/>
</dbReference>
<keyword evidence="6" id="KW-1185">Reference proteome</keyword>
<dbReference type="InterPro" id="IPR036514">
    <property type="entry name" value="SGNH_hydro_sf"/>
</dbReference>
<keyword evidence="2" id="KW-0378">Hydrolase</keyword>
<organism evidence="5 6">
    <name type="scientific">Croceibacterium mercuriale</name>
    <dbReference type="NCBI Taxonomy" id="1572751"/>
    <lineage>
        <taxon>Bacteria</taxon>
        <taxon>Pseudomonadati</taxon>
        <taxon>Pseudomonadota</taxon>
        <taxon>Alphaproteobacteria</taxon>
        <taxon>Sphingomonadales</taxon>
        <taxon>Erythrobacteraceae</taxon>
        <taxon>Croceibacterium</taxon>
    </lineage>
</organism>
<feature type="signal peptide" evidence="3">
    <location>
        <begin position="1"/>
        <end position="25"/>
    </location>
</feature>
<evidence type="ECO:0000313" key="5">
    <source>
        <dbReference type="EMBL" id="KHL24778.1"/>
    </source>
</evidence>
<dbReference type="GO" id="GO:0016788">
    <property type="term" value="F:hydrolase activity, acting on ester bonds"/>
    <property type="evidence" value="ECO:0007669"/>
    <property type="project" value="UniProtKB-ARBA"/>
</dbReference>
<proteinExistence type="inferred from homology"/>
<dbReference type="PANTHER" id="PTHR43695">
    <property type="entry name" value="PUTATIVE (AFU_ORTHOLOGUE AFUA_2G17250)-RELATED"/>
    <property type="match status" value="1"/>
</dbReference>
<name>A0A0B2BTB3_9SPHN</name>
<evidence type="ECO:0000259" key="4">
    <source>
        <dbReference type="Pfam" id="PF13472"/>
    </source>
</evidence>
<dbReference type="STRING" id="1572751.PK98_12780"/>
<comment type="caution">
    <text evidence="5">The sequence shown here is derived from an EMBL/GenBank/DDBJ whole genome shotgun (WGS) entry which is preliminary data.</text>
</comment>
<accession>A0A0B2BTB3</accession>
<evidence type="ECO:0000256" key="3">
    <source>
        <dbReference type="SAM" id="SignalP"/>
    </source>
</evidence>
<dbReference type="SUPFAM" id="SSF52266">
    <property type="entry name" value="SGNH hydrolase"/>
    <property type="match status" value="1"/>
</dbReference>
<evidence type="ECO:0000256" key="2">
    <source>
        <dbReference type="ARBA" id="ARBA00022801"/>
    </source>
</evidence>
<reference evidence="5 6" key="1">
    <citation type="submission" date="2014-11" db="EMBL/GenBank/DDBJ databases">
        <title>Draft genome sequence of Kirrobacter mercurialis.</title>
        <authorList>
            <person name="Coil D.A."/>
            <person name="Eisen J.A."/>
        </authorList>
    </citation>
    <scope>NUCLEOTIDE SEQUENCE [LARGE SCALE GENOMIC DNA]</scope>
    <source>
        <strain evidence="5 6">Coronado</strain>
    </source>
</reference>
<evidence type="ECO:0000313" key="6">
    <source>
        <dbReference type="Proteomes" id="UP000030988"/>
    </source>
</evidence>
<keyword evidence="3" id="KW-0732">Signal</keyword>
<gene>
    <name evidence="5" type="ORF">PK98_12780</name>
</gene>
<dbReference type="InterPro" id="IPR013830">
    <property type="entry name" value="SGNH_hydro"/>
</dbReference>
<feature type="chain" id="PRO_5002087032" evidence="3">
    <location>
        <begin position="26"/>
        <end position="287"/>
    </location>
</feature>
<dbReference type="RefSeq" id="WP_039097236.1">
    <property type="nucleotide sequence ID" value="NZ_JTDN01000002.1"/>
</dbReference>
<dbReference type="AlphaFoldDB" id="A0A0B2BTB3"/>
<dbReference type="Gene3D" id="3.40.50.1110">
    <property type="entry name" value="SGNH hydrolase"/>
    <property type="match status" value="1"/>
</dbReference>
<dbReference type="PANTHER" id="PTHR43695:SF1">
    <property type="entry name" value="RHAMNOGALACTURONAN ACETYLESTERASE"/>
    <property type="match status" value="1"/>
</dbReference>
<dbReference type="CDD" id="cd01821">
    <property type="entry name" value="Rhamnogalacturan_acetylesterase_like"/>
    <property type="match status" value="1"/>
</dbReference>
<dbReference type="Pfam" id="PF13472">
    <property type="entry name" value="Lipase_GDSL_2"/>
    <property type="match status" value="1"/>
</dbReference>
<evidence type="ECO:0000256" key="1">
    <source>
        <dbReference type="ARBA" id="ARBA00008668"/>
    </source>
</evidence>
<feature type="domain" description="SGNH hydrolase-type esterase" evidence="4">
    <location>
        <begin position="50"/>
        <end position="200"/>
    </location>
</feature>
<dbReference type="InterPro" id="IPR037459">
    <property type="entry name" value="RhgT-like"/>
</dbReference>
<comment type="similarity">
    <text evidence="1">Belongs to the 'GDSL' lipolytic enzyme family.</text>
</comment>